<keyword evidence="3" id="KW-0378">Hydrolase</keyword>
<dbReference type="Gramene" id="PRQ51493">
    <property type="protein sequence ID" value="PRQ51493"/>
    <property type="gene ID" value="RchiOBHm_Chr2g0145061"/>
</dbReference>
<proteinExistence type="inferred from homology"/>
<dbReference type="InterPro" id="IPR001087">
    <property type="entry name" value="GDSL"/>
</dbReference>
<dbReference type="Pfam" id="PF00657">
    <property type="entry name" value="Lipase_GDSL"/>
    <property type="match status" value="1"/>
</dbReference>
<dbReference type="PANTHER" id="PTHR45966:SF12">
    <property type="entry name" value="GDSL ESTERASE_LIPASE 1-LIKE ISOFORM X2"/>
    <property type="match status" value="1"/>
</dbReference>
<organism evidence="3 4">
    <name type="scientific">Rosa chinensis</name>
    <name type="common">China rose</name>
    <dbReference type="NCBI Taxonomy" id="74649"/>
    <lineage>
        <taxon>Eukaryota</taxon>
        <taxon>Viridiplantae</taxon>
        <taxon>Streptophyta</taxon>
        <taxon>Embryophyta</taxon>
        <taxon>Tracheophyta</taxon>
        <taxon>Spermatophyta</taxon>
        <taxon>Magnoliopsida</taxon>
        <taxon>eudicotyledons</taxon>
        <taxon>Gunneridae</taxon>
        <taxon>Pentapetalae</taxon>
        <taxon>rosids</taxon>
        <taxon>fabids</taxon>
        <taxon>Rosales</taxon>
        <taxon>Rosaceae</taxon>
        <taxon>Rosoideae</taxon>
        <taxon>Rosoideae incertae sedis</taxon>
        <taxon>Rosa</taxon>
    </lineage>
</organism>
<evidence type="ECO:0000256" key="1">
    <source>
        <dbReference type="ARBA" id="ARBA00008668"/>
    </source>
</evidence>
<sequence length="293" mass="31975">MNKAAVSRSCLATMSKFGKLPMLPPYLQPGPHDFTDGSNFASGGAGVLETTNPGSSISLPTQLSYLKNVAKLLELKLGDLEAKRVLRTAVYLFSIGGVDDMVFYSTYPNATESLRSEFIANVIGNLTVVLKEIYNLGGRKIAFQNVGSLGCQPINRQSYGAIEGYVEGLLTLARLHNRALANVLEELELELSGFKYSIFNYYDALLELYHNPAKHGFTNGSDACCGIGPYRGDDCGGDNGTEPYELCPNPGDYVWWDGGHSTERANLKLAELIWSGTLNTTGPYNVKQFFQQV</sequence>
<keyword evidence="2" id="KW-0732">Signal</keyword>
<dbReference type="Proteomes" id="UP000238479">
    <property type="component" value="Chromosome 2"/>
</dbReference>
<keyword evidence="4" id="KW-1185">Reference proteome</keyword>
<comment type="similarity">
    <text evidence="1">Belongs to the 'GDSL' lipolytic enzyme family.</text>
</comment>
<name>A0A2P6RYJ4_ROSCH</name>
<reference evidence="3 4" key="1">
    <citation type="journal article" date="2018" name="Nat. Genet.">
        <title>The Rosa genome provides new insights in the design of modern roses.</title>
        <authorList>
            <person name="Bendahmane M."/>
        </authorList>
    </citation>
    <scope>NUCLEOTIDE SEQUENCE [LARGE SCALE GENOMIC DNA]</scope>
    <source>
        <strain evidence="4">cv. Old Blush</strain>
    </source>
</reference>
<dbReference type="AlphaFoldDB" id="A0A2P6RYJ4"/>
<gene>
    <name evidence="3" type="ORF">RchiOBHm_Chr2g0145061</name>
</gene>
<evidence type="ECO:0000256" key="2">
    <source>
        <dbReference type="ARBA" id="ARBA00022729"/>
    </source>
</evidence>
<dbReference type="EMBL" id="PDCK01000040">
    <property type="protein sequence ID" value="PRQ51493.1"/>
    <property type="molecule type" value="Genomic_DNA"/>
</dbReference>
<dbReference type="EC" id="3.1.1.1" evidence="3"/>
<dbReference type="PANTHER" id="PTHR45966">
    <property type="entry name" value="GDSL-LIKE LIPASE/ACYLHYDROLASE"/>
    <property type="match status" value="1"/>
</dbReference>
<comment type="caution">
    <text evidence="3">The sequence shown here is derived from an EMBL/GenBank/DDBJ whole genome shotgun (WGS) entry which is preliminary data.</text>
</comment>
<evidence type="ECO:0000313" key="4">
    <source>
        <dbReference type="Proteomes" id="UP000238479"/>
    </source>
</evidence>
<dbReference type="Gene3D" id="3.40.50.1110">
    <property type="entry name" value="SGNH hydrolase"/>
    <property type="match status" value="1"/>
</dbReference>
<dbReference type="OMA" id="FLVISME"/>
<accession>A0A2P6RYJ4</accession>
<dbReference type="InterPro" id="IPR044552">
    <property type="entry name" value="GLIP1-5/GLL25"/>
</dbReference>
<dbReference type="InterPro" id="IPR036514">
    <property type="entry name" value="SGNH_hydro_sf"/>
</dbReference>
<dbReference type="GO" id="GO:0016298">
    <property type="term" value="F:lipase activity"/>
    <property type="evidence" value="ECO:0007669"/>
    <property type="project" value="TreeGrafter"/>
</dbReference>
<protein>
    <submittedName>
        <fullName evidence="3">Putative carboxylesterase</fullName>
        <ecNumber evidence="3">3.1.1.1</ecNumber>
    </submittedName>
</protein>
<dbReference type="GO" id="GO:0106435">
    <property type="term" value="F:carboxylesterase activity"/>
    <property type="evidence" value="ECO:0007669"/>
    <property type="project" value="UniProtKB-EC"/>
</dbReference>
<evidence type="ECO:0000313" key="3">
    <source>
        <dbReference type="EMBL" id="PRQ51493.1"/>
    </source>
</evidence>